<reference evidence="1 2" key="1">
    <citation type="journal article" date="2020" name="Phytopathology">
        <title>A high-quality genome resource of Botrytis fragariae, a new and rapidly spreading fungal pathogen causing strawberry gray mold in the U.S.A.</title>
        <authorList>
            <person name="Wu Y."/>
            <person name="Saski C.A."/>
            <person name="Schnabel G."/>
            <person name="Xiao S."/>
            <person name="Hu M."/>
        </authorList>
    </citation>
    <scope>NUCLEOTIDE SEQUENCE [LARGE SCALE GENOMIC DNA]</scope>
    <source>
        <strain evidence="1 2">BVB16</strain>
    </source>
</reference>
<name>A0A8H6ALQ7_9HELO</name>
<dbReference type="AlphaFoldDB" id="A0A8H6ALQ7"/>
<dbReference type="Proteomes" id="UP000531561">
    <property type="component" value="Unassembled WGS sequence"/>
</dbReference>
<keyword evidence="2" id="KW-1185">Reference proteome</keyword>
<evidence type="ECO:0000313" key="2">
    <source>
        <dbReference type="Proteomes" id="UP000531561"/>
    </source>
</evidence>
<sequence length="62" mass="6990">MNAILEHTRASIHSKHNNRKLVWKTRPITVDHIDLRQVPAFLMASKPDPLAGSCATNNFVRA</sequence>
<protein>
    <submittedName>
        <fullName evidence="1">Uncharacterized protein</fullName>
    </submittedName>
</protein>
<comment type="caution">
    <text evidence="1">The sequence shown here is derived from an EMBL/GenBank/DDBJ whole genome shotgun (WGS) entry which is preliminary data.</text>
</comment>
<dbReference type="GeneID" id="59264791"/>
<dbReference type="EMBL" id="JABFCT010000016">
    <property type="protein sequence ID" value="KAF5869570.1"/>
    <property type="molecule type" value="Genomic_DNA"/>
</dbReference>
<organism evidence="1 2">
    <name type="scientific">Botrytis fragariae</name>
    <dbReference type="NCBI Taxonomy" id="1964551"/>
    <lineage>
        <taxon>Eukaryota</taxon>
        <taxon>Fungi</taxon>
        <taxon>Dikarya</taxon>
        <taxon>Ascomycota</taxon>
        <taxon>Pezizomycotina</taxon>
        <taxon>Leotiomycetes</taxon>
        <taxon>Helotiales</taxon>
        <taxon>Sclerotiniaceae</taxon>
        <taxon>Botrytis</taxon>
    </lineage>
</organism>
<gene>
    <name evidence="1" type="ORF">Bfra_010764</name>
</gene>
<evidence type="ECO:0000313" key="1">
    <source>
        <dbReference type="EMBL" id="KAF5869570.1"/>
    </source>
</evidence>
<accession>A0A8H6ALQ7</accession>
<proteinExistence type="predicted"/>
<dbReference type="RefSeq" id="XP_037188518.1">
    <property type="nucleotide sequence ID" value="XM_037341099.1"/>
</dbReference>